<reference evidence="1 2" key="1">
    <citation type="submission" date="2020-08" db="EMBL/GenBank/DDBJ databases">
        <title>Genome public.</title>
        <authorList>
            <person name="Liu C."/>
            <person name="Sun Q."/>
        </authorList>
    </citation>
    <scope>NUCLEOTIDE SEQUENCE [LARGE SCALE GENOMIC DNA]</scope>
    <source>
        <strain evidence="1 2">NSJ-66</strain>
    </source>
</reference>
<dbReference type="RefSeq" id="WP_187023581.1">
    <property type="nucleotide sequence ID" value="NZ_JACOPB010000013.1"/>
</dbReference>
<evidence type="ECO:0000313" key="2">
    <source>
        <dbReference type="Proteomes" id="UP000634672"/>
    </source>
</evidence>
<keyword evidence="2" id="KW-1185">Reference proteome</keyword>
<gene>
    <name evidence="1" type="ORF">H8S75_23230</name>
</gene>
<organism evidence="1 2">
    <name type="scientific">Hungatella hominis</name>
    <dbReference type="NCBI Taxonomy" id="2763050"/>
    <lineage>
        <taxon>Bacteria</taxon>
        <taxon>Bacillati</taxon>
        <taxon>Bacillota</taxon>
        <taxon>Clostridia</taxon>
        <taxon>Lachnospirales</taxon>
        <taxon>Lachnospiraceae</taxon>
        <taxon>Hungatella</taxon>
    </lineage>
</organism>
<dbReference type="EMBL" id="JACOPB010000013">
    <property type="protein sequence ID" value="MBC5710857.1"/>
    <property type="molecule type" value="Genomic_DNA"/>
</dbReference>
<proteinExistence type="predicted"/>
<protein>
    <recommendedName>
        <fullName evidence="3">Zinc ribbon domain-containing protein</fullName>
    </recommendedName>
</protein>
<sequence length="97" mass="11648">MELKSNKELNRHFEKLKRLRKLREKEPDNTYHYWEKEIAGCEHNIVEVVEEMLKKQTPIKVIVNEAYYSCPVCGTIRSIKQKHNFCHDCGQALDWEE</sequence>
<comment type="caution">
    <text evidence="1">The sequence shown here is derived from an EMBL/GenBank/DDBJ whole genome shotgun (WGS) entry which is preliminary data.</text>
</comment>
<name>A0ABR7HCE2_9FIRM</name>
<evidence type="ECO:0008006" key="3">
    <source>
        <dbReference type="Google" id="ProtNLM"/>
    </source>
</evidence>
<evidence type="ECO:0000313" key="1">
    <source>
        <dbReference type="EMBL" id="MBC5710857.1"/>
    </source>
</evidence>
<dbReference type="Proteomes" id="UP000634672">
    <property type="component" value="Unassembled WGS sequence"/>
</dbReference>
<accession>A0ABR7HCE2</accession>